<keyword evidence="2" id="KW-1185">Reference proteome</keyword>
<dbReference type="RefSeq" id="WP_308452986.1">
    <property type="nucleotide sequence ID" value="NZ_JAJEQR010000010.1"/>
</dbReference>
<dbReference type="Pfam" id="PF13245">
    <property type="entry name" value="AAA_19"/>
    <property type="match status" value="1"/>
</dbReference>
<dbReference type="Proteomes" id="UP001198182">
    <property type="component" value="Unassembled WGS sequence"/>
</dbReference>
<dbReference type="PANTHER" id="PTHR11070">
    <property type="entry name" value="UVRD / RECB / PCRA DNA HELICASE FAMILY MEMBER"/>
    <property type="match status" value="1"/>
</dbReference>
<sequence>MIENLHGRNYELAKAEADKVDEQIIEVLQAGHSFRVEAGAGSGKTYSLNKVIEWIQSNKWAEYSRKKQNVICITYTNAAVNVIAERLSKDSFILPSTIHSFAWNAIKQYQSFLINIVTTDPDFLPDEGDFLKITEVTYTLGHRYKENGIQYLYHDDVLKLFCTLLDNAKFRRVFSDKYPLILIDEYQDSYSPIIERFIKYFIAEEKGPQFGFFGDAWQTIYQSNKACGVIEHDKLKVIKKGSNFRSAPKIVDLLNEIRPDLPQTSAIDDFEGEVFVITCEDYTGPRRADRNFKNELPPEELKSRLNKVTEKIKQETPADEELKVLMITHKVLAAQQGYEKLLDILNDGLRDKEDPFLLFFMETVEPIYYALNTSDMQLLFDTLGIKRYPITKKAEKNKWKELQRQLDEARKKRAIDVFEIINRTKLIPIPPKLDGWYHLYQNTPETIYASNTSIEVFLNLDYAQFIAVKDFLHPEAQYSTEHGVKGEEYDNVIFVISKGWNQYQFETYAPMITKKAVIPSGKQASFERNRNLFYVCCSRPKKRLIFFVTVPIDSTFKSFLVELVGEQNIFTFSQYIERKID</sequence>
<organism evidence="1 2">
    <name type="scientific">Hominifimenecus microfluidus</name>
    <dbReference type="NCBI Taxonomy" id="2885348"/>
    <lineage>
        <taxon>Bacteria</taxon>
        <taxon>Bacillati</taxon>
        <taxon>Bacillota</taxon>
        <taxon>Clostridia</taxon>
        <taxon>Lachnospirales</taxon>
        <taxon>Lachnospiraceae</taxon>
        <taxon>Hominifimenecus</taxon>
    </lineage>
</organism>
<dbReference type="EMBL" id="JAJEQR010000010">
    <property type="protein sequence ID" value="MCC2230278.1"/>
    <property type="molecule type" value="Genomic_DNA"/>
</dbReference>
<gene>
    <name evidence="1" type="ORF">LKD81_04590</name>
</gene>
<accession>A0AAE3E8W2</accession>
<dbReference type="GO" id="GO:0003677">
    <property type="term" value="F:DNA binding"/>
    <property type="evidence" value="ECO:0007669"/>
    <property type="project" value="InterPro"/>
</dbReference>
<dbReference type="GO" id="GO:0005524">
    <property type="term" value="F:ATP binding"/>
    <property type="evidence" value="ECO:0007669"/>
    <property type="project" value="InterPro"/>
</dbReference>
<name>A0AAE3E8W2_9FIRM</name>
<dbReference type="InterPro" id="IPR027417">
    <property type="entry name" value="P-loop_NTPase"/>
</dbReference>
<dbReference type="GO" id="GO:0043138">
    <property type="term" value="F:3'-5' DNA helicase activity"/>
    <property type="evidence" value="ECO:0007669"/>
    <property type="project" value="TreeGrafter"/>
</dbReference>
<evidence type="ECO:0000313" key="2">
    <source>
        <dbReference type="Proteomes" id="UP001198182"/>
    </source>
</evidence>
<dbReference type="Gene3D" id="3.40.50.300">
    <property type="entry name" value="P-loop containing nucleotide triphosphate hydrolases"/>
    <property type="match status" value="2"/>
</dbReference>
<dbReference type="SUPFAM" id="SSF52540">
    <property type="entry name" value="P-loop containing nucleoside triphosphate hydrolases"/>
    <property type="match status" value="1"/>
</dbReference>
<dbReference type="AlphaFoldDB" id="A0AAE3E8W2"/>
<reference evidence="1" key="1">
    <citation type="submission" date="2021-10" db="EMBL/GenBank/DDBJ databases">
        <title>Anaerobic single-cell dispensing facilitates the cultivation of human gut bacteria.</title>
        <authorList>
            <person name="Afrizal A."/>
        </authorList>
    </citation>
    <scope>NUCLEOTIDE SEQUENCE</scope>
    <source>
        <strain evidence="1">CLA-AA-H215</strain>
    </source>
</reference>
<dbReference type="InterPro" id="IPR000212">
    <property type="entry name" value="DNA_helicase_UvrD/REP"/>
</dbReference>
<protein>
    <submittedName>
        <fullName evidence="1">UvrD-helicase domain-containing protein</fullName>
    </submittedName>
</protein>
<proteinExistence type="predicted"/>
<dbReference type="GO" id="GO:0000725">
    <property type="term" value="P:recombinational repair"/>
    <property type="evidence" value="ECO:0007669"/>
    <property type="project" value="TreeGrafter"/>
</dbReference>
<comment type="caution">
    <text evidence="1">The sequence shown here is derived from an EMBL/GenBank/DDBJ whole genome shotgun (WGS) entry which is preliminary data.</text>
</comment>
<dbReference type="PANTHER" id="PTHR11070:SF2">
    <property type="entry name" value="ATP-DEPENDENT DNA HELICASE SRS2"/>
    <property type="match status" value="1"/>
</dbReference>
<evidence type="ECO:0000313" key="1">
    <source>
        <dbReference type="EMBL" id="MCC2230278.1"/>
    </source>
</evidence>